<evidence type="ECO:0000313" key="2">
    <source>
        <dbReference type="RefSeq" id="XP_035546524.1"/>
    </source>
</evidence>
<dbReference type="Gene3D" id="3.60.10.10">
    <property type="entry name" value="Endonuclease/exonuclease/phosphatase"/>
    <property type="match status" value="1"/>
</dbReference>
<dbReference type="InParanoid" id="A0A6P9EGD0"/>
<dbReference type="OrthoDB" id="1932741at2759"/>
<dbReference type="InterPro" id="IPR036691">
    <property type="entry name" value="Endo/exonu/phosph_ase_sf"/>
</dbReference>
<dbReference type="KEGG" id="jre:118348596"/>
<reference evidence="2" key="1">
    <citation type="submission" date="2025-08" db="UniProtKB">
        <authorList>
            <consortium name="RefSeq"/>
        </authorList>
    </citation>
    <scope>IDENTIFICATION</scope>
    <source>
        <tissue evidence="2">Leaves</tissue>
    </source>
</reference>
<dbReference type="PANTHER" id="PTHR33710:SF64">
    <property type="entry name" value="ENDONUCLEASE_EXONUCLEASE_PHOSPHATASE DOMAIN-CONTAINING PROTEIN"/>
    <property type="match status" value="1"/>
</dbReference>
<dbReference type="GeneID" id="118348596"/>
<sequence length="401" mass="46624">MEPFASSDKVQEVTRFLHMDKFIINDGESGKIWVFWHDDISVQPIICKEQYILIHVGVGNNAVICCFVYAKCNLGERRELWESLNGHLIGNEPCIVVGDFNIIREDSERRGGRPRPRMAMEDFNNWIDNCGLMDMKSSGRRFSWCNGQRGLARSWAKLDRGLVNASCLTRFPNMNNCYLSRSTSDHSPMFIQFQSDLFKYGHSPFRFQQMWIEHPDFHQFVSRIWSEEVGGFGLLKLAFKLKKLRGSLREWNKCIFGRTEAHIQGLENKIEELESELQQHWNPAIEQDLVSKNMELASWRRREEIRLAQLAKMKWRAEGDQNSSFFHAILSFKRKQRVSDMRLHDGTYLGSPEEIHLSAVNYFSQFLQTESHDSLPDLSHIISNVISLEDNEIIGAIPSMK</sequence>
<gene>
    <name evidence="2" type="primary">LOC118348596</name>
</gene>
<name>A0A6P9EGD0_JUGRE</name>
<protein>
    <submittedName>
        <fullName evidence="2">Uncharacterized protein LOC118348596</fullName>
    </submittedName>
</protein>
<dbReference type="SUPFAM" id="SSF56219">
    <property type="entry name" value="DNase I-like"/>
    <property type="match status" value="1"/>
</dbReference>
<organism evidence="1 2">
    <name type="scientific">Juglans regia</name>
    <name type="common">English walnut</name>
    <dbReference type="NCBI Taxonomy" id="51240"/>
    <lineage>
        <taxon>Eukaryota</taxon>
        <taxon>Viridiplantae</taxon>
        <taxon>Streptophyta</taxon>
        <taxon>Embryophyta</taxon>
        <taxon>Tracheophyta</taxon>
        <taxon>Spermatophyta</taxon>
        <taxon>Magnoliopsida</taxon>
        <taxon>eudicotyledons</taxon>
        <taxon>Gunneridae</taxon>
        <taxon>Pentapetalae</taxon>
        <taxon>rosids</taxon>
        <taxon>fabids</taxon>
        <taxon>Fagales</taxon>
        <taxon>Juglandaceae</taxon>
        <taxon>Juglans</taxon>
    </lineage>
</organism>
<accession>A0A6P9EGD0</accession>
<dbReference type="AlphaFoldDB" id="A0A6P9EGD0"/>
<proteinExistence type="predicted"/>
<evidence type="ECO:0000313" key="1">
    <source>
        <dbReference type="Proteomes" id="UP000235220"/>
    </source>
</evidence>
<dbReference type="Proteomes" id="UP000235220">
    <property type="component" value="Chromosome 6"/>
</dbReference>
<dbReference type="RefSeq" id="XP_035546524.1">
    <property type="nucleotide sequence ID" value="XM_035690631.1"/>
</dbReference>
<keyword evidence="1" id="KW-1185">Reference proteome</keyword>
<dbReference type="PANTHER" id="PTHR33710">
    <property type="entry name" value="BNAC02G09200D PROTEIN"/>
    <property type="match status" value="1"/>
</dbReference>